<keyword evidence="1" id="KW-0472">Membrane</keyword>
<keyword evidence="1" id="KW-1133">Transmembrane helix</keyword>
<gene>
    <name evidence="2" type="ORF">FA15DRAFT_675658</name>
</gene>
<keyword evidence="3" id="KW-1185">Reference proteome</keyword>
<dbReference type="Proteomes" id="UP000307440">
    <property type="component" value="Unassembled WGS sequence"/>
</dbReference>
<dbReference type="EMBL" id="ML210445">
    <property type="protein sequence ID" value="TFK17966.1"/>
    <property type="molecule type" value="Genomic_DNA"/>
</dbReference>
<feature type="non-terminal residue" evidence="2">
    <location>
        <position position="54"/>
    </location>
</feature>
<evidence type="ECO:0000313" key="3">
    <source>
        <dbReference type="Proteomes" id="UP000307440"/>
    </source>
</evidence>
<feature type="transmembrane region" description="Helical" evidence="1">
    <location>
        <begin position="20"/>
        <end position="42"/>
    </location>
</feature>
<keyword evidence="1" id="KW-0812">Transmembrane</keyword>
<proteinExistence type="predicted"/>
<dbReference type="AlphaFoldDB" id="A0A5C3KD10"/>
<evidence type="ECO:0000256" key="1">
    <source>
        <dbReference type="SAM" id="Phobius"/>
    </source>
</evidence>
<protein>
    <submittedName>
        <fullName evidence="2">Uncharacterized protein</fullName>
    </submittedName>
</protein>
<sequence length="54" mass="6182">MQNPTQPLHLIRQQIPLLTTTSYCALFLLGLLVSTTPFTLSIREWIRPNAMNLD</sequence>
<accession>A0A5C3KD10</accession>
<organism evidence="2 3">
    <name type="scientific">Coprinopsis marcescibilis</name>
    <name type="common">Agaric fungus</name>
    <name type="synonym">Psathyrella marcescibilis</name>
    <dbReference type="NCBI Taxonomy" id="230819"/>
    <lineage>
        <taxon>Eukaryota</taxon>
        <taxon>Fungi</taxon>
        <taxon>Dikarya</taxon>
        <taxon>Basidiomycota</taxon>
        <taxon>Agaricomycotina</taxon>
        <taxon>Agaricomycetes</taxon>
        <taxon>Agaricomycetidae</taxon>
        <taxon>Agaricales</taxon>
        <taxon>Agaricineae</taxon>
        <taxon>Psathyrellaceae</taxon>
        <taxon>Coprinopsis</taxon>
    </lineage>
</organism>
<name>A0A5C3KD10_COPMA</name>
<evidence type="ECO:0000313" key="2">
    <source>
        <dbReference type="EMBL" id="TFK17966.1"/>
    </source>
</evidence>
<reference evidence="2 3" key="1">
    <citation type="journal article" date="2019" name="Nat. Ecol. Evol.">
        <title>Megaphylogeny resolves global patterns of mushroom evolution.</title>
        <authorList>
            <person name="Varga T."/>
            <person name="Krizsan K."/>
            <person name="Foldi C."/>
            <person name="Dima B."/>
            <person name="Sanchez-Garcia M."/>
            <person name="Sanchez-Ramirez S."/>
            <person name="Szollosi G.J."/>
            <person name="Szarkandi J.G."/>
            <person name="Papp V."/>
            <person name="Albert L."/>
            <person name="Andreopoulos W."/>
            <person name="Angelini C."/>
            <person name="Antonin V."/>
            <person name="Barry K.W."/>
            <person name="Bougher N.L."/>
            <person name="Buchanan P."/>
            <person name="Buyck B."/>
            <person name="Bense V."/>
            <person name="Catcheside P."/>
            <person name="Chovatia M."/>
            <person name="Cooper J."/>
            <person name="Damon W."/>
            <person name="Desjardin D."/>
            <person name="Finy P."/>
            <person name="Geml J."/>
            <person name="Haridas S."/>
            <person name="Hughes K."/>
            <person name="Justo A."/>
            <person name="Karasinski D."/>
            <person name="Kautmanova I."/>
            <person name="Kiss B."/>
            <person name="Kocsube S."/>
            <person name="Kotiranta H."/>
            <person name="LaButti K.M."/>
            <person name="Lechner B.E."/>
            <person name="Liimatainen K."/>
            <person name="Lipzen A."/>
            <person name="Lukacs Z."/>
            <person name="Mihaltcheva S."/>
            <person name="Morgado L.N."/>
            <person name="Niskanen T."/>
            <person name="Noordeloos M.E."/>
            <person name="Ohm R.A."/>
            <person name="Ortiz-Santana B."/>
            <person name="Ovrebo C."/>
            <person name="Racz N."/>
            <person name="Riley R."/>
            <person name="Savchenko A."/>
            <person name="Shiryaev A."/>
            <person name="Soop K."/>
            <person name="Spirin V."/>
            <person name="Szebenyi C."/>
            <person name="Tomsovsky M."/>
            <person name="Tulloss R.E."/>
            <person name="Uehling J."/>
            <person name="Grigoriev I.V."/>
            <person name="Vagvolgyi C."/>
            <person name="Papp T."/>
            <person name="Martin F.M."/>
            <person name="Miettinen O."/>
            <person name="Hibbett D.S."/>
            <person name="Nagy L.G."/>
        </authorList>
    </citation>
    <scope>NUCLEOTIDE SEQUENCE [LARGE SCALE GENOMIC DNA]</scope>
    <source>
        <strain evidence="2 3">CBS 121175</strain>
    </source>
</reference>